<comment type="caution">
    <text evidence="10">The sequence shown here is derived from an EMBL/GenBank/DDBJ whole genome shotgun (WGS) entry which is preliminary data.</text>
</comment>
<evidence type="ECO:0000256" key="6">
    <source>
        <dbReference type="ARBA" id="ARBA00022989"/>
    </source>
</evidence>
<dbReference type="PANTHER" id="PTHR30574">
    <property type="entry name" value="INNER MEMBRANE PROTEIN YEDE"/>
    <property type="match status" value="1"/>
</dbReference>
<dbReference type="PANTHER" id="PTHR30574:SF1">
    <property type="entry name" value="SULPHUR TRANSPORT DOMAIN-CONTAINING PROTEIN"/>
    <property type="match status" value="1"/>
</dbReference>
<dbReference type="InterPro" id="IPR007272">
    <property type="entry name" value="Sulf_transp_TsuA/YedE"/>
</dbReference>
<gene>
    <name evidence="10" type="ORF">HNP55_003402</name>
</gene>
<organism evidence="10 11">
    <name type="scientific">Roseateles oligotrophus</name>
    <dbReference type="NCBI Taxonomy" id="1769250"/>
    <lineage>
        <taxon>Bacteria</taxon>
        <taxon>Pseudomonadati</taxon>
        <taxon>Pseudomonadota</taxon>
        <taxon>Betaproteobacteria</taxon>
        <taxon>Burkholderiales</taxon>
        <taxon>Sphaerotilaceae</taxon>
        <taxon>Roseateles</taxon>
    </lineage>
</organism>
<comment type="subcellular location">
    <subcellularLocation>
        <location evidence="1">Cell inner membrane</location>
        <topology evidence="1">Multi-pass membrane protein</topology>
    </subcellularLocation>
</comment>
<evidence type="ECO:0000256" key="8">
    <source>
        <dbReference type="ARBA" id="ARBA00035655"/>
    </source>
</evidence>
<keyword evidence="3" id="KW-1003">Cell membrane</keyword>
<evidence type="ECO:0000256" key="1">
    <source>
        <dbReference type="ARBA" id="ARBA00004429"/>
    </source>
</evidence>
<keyword evidence="2" id="KW-0813">Transport</keyword>
<keyword evidence="4" id="KW-0997">Cell inner membrane</keyword>
<evidence type="ECO:0000313" key="11">
    <source>
        <dbReference type="Proteomes" id="UP000562027"/>
    </source>
</evidence>
<feature type="transmembrane region" description="Helical" evidence="9">
    <location>
        <begin position="7"/>
        <end position="28"/>
    </location>
</feature>
<evidence type="ECO:0000256" key="9">
    <source>
        <dbReference type="SAM" id="Phobius"/>
    </source>
</evidence>
<evidence type="ECO:0000256" key="4">
    <source>
        <dbReference type="ARBA" id="ARBA00022519"/>
    </source>
</evidence>
<evidence type="ECO:0000256" key="5">
    <source>
        <dbReference type="ARBA" id="ARBA00022692"/>
    </source>
</evidence>
<proteinExistence type="inferred from homology"/>
<evidence type="ECO:0000256" key="3">
    <source>
        <dbReference type="ARBA" id="ARBA00022475"/>
    </source>
</evidence>
<accession>A0A840L9R6</accession>
<keyword evidence="7 9" id="KW-0472">Membrane</keyword>
<evidence type="ECO:0000313" key="10">
    <source>
        <dbReference type="EMBL" id="MBB4844856.1"/>
    </source>
</evidence>
<protein>
    <submittedName>
        <fullName evidence="10">Putative membrane protein YedE/YeeE</fullName>
    </submittedName>
</protein>
<dbReference type="EMBL" id="JACHLP010000007">
    <property type="protein sequence ID" value="MBB4844856.1"/>
    <property type="molecule type" value="Genomic_DNA"/>
</dbReference>
<dbReference type="AlphaFoldDB" id="A0A840L9R6"/>
<keyword evidence="11" id="KW-1185">Reference proteome</keyword>
<evidence type="ECO:0000256" key="7">
    <source>
        <dbReference type="ARBA" id="ARBA00023136"/>
    </source>
</evidence>
<evidence type="ECO:0000256" key="2">
    <source>
        <dbReference type="ARBA" id="ARBA00022448"/>
    </source>
</evidence>
<feature type="transmembrane region" description="Helical" evidence="9">
    <location>
        <begin position="61"/>
        <end position="80"/>
    </location>
</feature>
<dbReference type="Proteomes" id="UP000562027">
    <property type="component" value="Unassembled WGS sequence"/>
</dbReference>
<dbReference type="GO" id="GO:0005886">
    <property type="term" value="C:plasma membrane"/>
    <property type="evidence" value="ECO:0007669"/>
    <property type="project" value="UniProtKB-SubCell"/>
</dbReference>
<name>A0A840L9R6_9BURK</name>
<keyword evidence="6 9" id="KW-1133">Transmembrane helix</keyword>
<keyword evidence="5 9" id="KW-0812">Transmembrane</keyword>
<dbReference type="RefSeq" id="WP_184301949.1">
    <property type="nucleotide sequence ID" value="NZ_JACHLP010000007.1"/>
</dbReference>
<sequence length="147" mass="15215">MTIAWHLFTPWSALIGGALIGLAAALYLLGNGRIAGISGILFSPLRALAQRQSLRPEWIRIAFLFGLLAAPWAWQAFAALPAARAVAGPGLLIAAGLLVGVGVRMANGCTSGHGVCGLARLSLRSLLNVGVFMGAGFVSVALLRWVA</sequence>
<comment type="similarity">
    <text evidence="8">Belongs to the TsuA/YedE (TC 9.B.102) family.</text>
</comment>
<feature type="transmembrane region" description="Helical" evidence="9">
    <location>
        <begin position="126"/>
        <end position="146"/>
    </location>
</feature>
<reference evidence="10 11" key="1">
    <citation type="submission" date="2020-08" db="EMBL/GenBank/DDBJ databases">
        <title>Functional genomics of gut bacteria from endangered species of beetles.</title>
        <authorList>
            <person name="Carlos-Shanley C."/>
        </authorList>
    </citation>
    <scope>NUCLEOTIDE SEQUENCE [LARGE SCALE GENOMIC DNA]</scope>
    <source>
        <strain evidence="10 11">S00239</strain>
    </source>
</reference>
<feature type="transmembrane region" description="Helical" evidence="9">
    <location>
        <begin position="86"/>
        <end position="106"/>
    </location>
</feature>